<keyword evidence="3" id="KW-0472">Membrane</keyword>
<dbReference type="GO" id="GO:0006707">
    <property type="term" value="P:cholesterol catabolic process"/>
    <property type="evidence" value="ECO:0007669"/>
    <property type="project" value="InterPro"/>
</dbReference>
<dbReference type="PROSITE" id="PS00086">
    <property type="entry name" value="CYTOCHROME_P450"/>
    <property type="match status" value="2"/>
</dbReference>
<dbReference type="OrthoDB" id="1470350at2759"/>
<dbReference type="PRINTS" id="PR00385">
    <property type="entry name" value="P450"/>
</dbReference>
<dbReference type="GO" id="GO:0033781">
    <property type="term" value="F:cholesterol 24-hydroxylase activity"/>
    <property type="evidence" value="ECO:0007669"/>
    <property type="project" value="InterPro"/>
</dbReference>
<dbReference type="InterPro" id="IPR039983">
    <property type="entry name" value="CYP46A1"/>
</dbReference>
<comment type="caution">
    <text evidence="4">The sequence shown here is derived from an EMBL/GenBank/DDBJ whole genome shotgun (WGS) entry which is preliminary data.</text>
</comment>
<dbReference type="Proteomes" id="UP001152320">
    <property type="component" value="Chromosome 3"/>
</dbReference>
<keyword evidence="2" id="KW-0349">Heme</keyword>
<name>A0A9Q1CI29_HOLLE</name>
<evidence type="ECO:0000256" key="2">
    <source>
        <dbReference type="PIRSR" id="PIRSR602401-1"/>
    </source>
</evidence>
<feature type="binding site" description="axial binding residue" evidence="2">
    <location>
        <position position="445"/>
    </location>
    <ligand>
        <name>heme</name>
        <dbReference type="ChEBI" id="CHEBI:30413"/>
    </ligand>
    <ligandPart>
        <name>Fe</name>
        <dbReference type="ChEBI" id="CHEBI:18248"/>
    </ligandPart>
</feature>
<protein>
    <submittedName>
        <fullName evidence="4">Cholesterol 24-hydroxylase</fullName>
    </submittedName>
</protein>
<keyword evidence="2" id="KW-0479">Metal-binding</keyword>
<comment type="similarity">
    <text evidence="1">Belongs to the cytochrome P450 family.</text>
</comment>
<keyword evidence="2" id="KW-0408">Iron</keyword>
<dbReference type="EMBL" id="JAIZAY010000003">
    <property type="protein sequence ID" value="KAJ8045095.1"/>
    <property type="molecule type" value="Genomic_DNA"/>
</dbReference>
<feature type="transmembrane region" description="Helical" evidence="3">
    <location>
        <begin position="9"/>
        <end position="31"/>
    </location>
</feature>
<sequence>MLFLILLKYALVLTILAVVTACLGFIAYLHYIHQKFQHIPGPKRTSFIFGNYDIQKALTEERTTMSEILTDLHSEYGPVVVIYLLHMTFVSCTDPKTVKEILLDNKYLKPSFNYEPFRQLFGERFMGKGLVSETNHEKWGIHRHILNPAFHRKYLMELITTFGESADRLVKYLSVKADGKTEVKVMDALERATLDVICKVGFSMEGDMIANDTPFANAIHISLHAMRDTMSPSARFDPRKKARDYRRDVKNAVKLLRGTGLQIITQRLQDLKEGKELPKDILSFVIDAAVVKGNFTMEEMIDEFVTLFVGGQETTSTVLSFALICLGQNPHEMDKVREEVDRVIGDKKVIEYEDIMKLEYMTLVLKETLRLFPPVLGTVRVVPEDMTVVGIKIPAGTALGVLSYTMGRMDEFFKDPLTFNPDRFNQQEDRPLYAYFPFSLGARSCIGQQFAMSYLLFGAKVTFSSHSSSFIFGNSDIQKELTEGRTTFAEVLTELHSEYGPVVVIYMLHMTFITCTDPKTVKDILLDNKYLKPRLSYEPFRQLFGERFMGKGLVSEINHEKWGIHRRILNPAFHRKYLMELTATFGESADRLVKYLSVKADGKTEVKVMDALERATLDVICKVGFSMEGDMVENDTPFANAIHVSLHAMRHTLSPWARFDPRKKARDYRRDVKDAVRLLRDTGFQIITQRLQDLKEGKELPKDILRQETTSTLLSFALICLGQNPHEMDKVRGEVDRIIGDKEIIEYEDIMKLEYMTLVLKETLRLFPPVLGATREVPEDMTVVGVKIPAGATLGVSWTNGNPNYMVLTYTMGRMDEFFKDPLTFNPDRFNHQEDRPLYAYFPFSMGARSCIGQQFAMIEARMLLSKILQKLNLRLVPEQDFGIYEELVIKPKGHCANYITIRRK</sequence>
<organism evidence="4 5">
    <name type="scientific">Holothuria leucospilota</name>
    <name type="common">Black long sea cucumber</name>
    <name type="synonym">Mertensiothuria leucospilota</name>
    <dbReference type="NCBI Taxonomy" id="206669"/>
    <lineage>
        <taxon>Eukaryota</taxon>
        <taxon>Metazoa</taxon>
        <taxon>Echinodermata</taxon>
        <taxon>Eleutherozoa</taxon>
        <taxon>Echinozoa</taxon>
        <taxon>Holothuroidea</taxon>
        <taxon>Aspidochirotacea</taxon>
        <taxon>Aspidochirotida</taxon>
        <taxon>Holothuriidae</taxon>
        <taxon>Holothuria</taxon>
    </lineage>
</organism>
<keyword evidence="3" id="KW-1133">Transmembrane helix</keyword>
<evidence type="ECO:0000313" key="4">
    <source>
        <dbReference type="EMBL" id="KAJ8045095.1"/>
    </source>
</evidence>
<dbReference type="InterPro" id="IPR036396">
    <property type="entry name" value="Cyt_P450_sf"/>
</dbReference>
<proteinExistence type="inferred from homology"/>
<accession>A0A9Q1CI29</accession>
<dbReference type="PANTHER" id="PTHR24293:SF0">
    <property type="entry name" value="CYP46A1 PROTEIN-RELATED"/>
    <property type="match status" value="1"/>
</dbReference>
<dbReference type="GO" id="GO:0005506">
    <property type="term" value="F:iron ion binding"/>
    <property type="evidence" value="ECO:0007669"/>
    <property type="project" value="InterPro"/>
</dbReference>
<evidence type="ECO:0000256" key="3">
    <source>
        <dbReference type="SAM" id="Phobius"/>
    </source>
</evidence>
<dbReference type="InterPro" id="IPR001128">
    <property type="entry name" value="Cyt_P450"/>
</dbReference>
<dbReference type="SUPFAM" id="SSF48264">
    <property type="entry name" value="Cytochrome P450"/>
    <property type="match status" value="2"/>
</dbReference>
<dbReference type="PANTHER" id="PTHR24293">
    <property type="entry name" value="CYTOCHROME P450 FAMILY 46 SUBFAMILY A"/>
    <property type="match status" value="1"/>
</dbReference>
<dbReference type="InterPro" id="IPR017972">
    <property type="entry name" value="Cyt_P450_CS"/>
</dbReference>
<reference evidence="4" key="1">
    <citation type="submission" date="2021-10" db="EMBL/GenBank/DDBJ databases">
        <title>Tropical sea cucumber genome reveals ecological adaptation and Cuvierian tubules defense mechanism.</title>
        <authorList>
            <person name="Chen T."/>
        </authorList>
    </citation>
    <scope>NUCLEOTIDE SEQUENCE</scope>
    <source>
        <strain evidence="4">Nanhai2018</strain>
        <tissue evidence="4">Muscle</tissue>
    </source>
</reference>
<dbReference type="AlphaFoldDB" id="A0A9Q1CI29"/>
<keyword evidence="3" id="KW-0812">Transmembrane</keyword>
<dbReference type="PRINTS" id="PR00463">
    <property type="entry name" value="EP450I"/>
</dbReference>
<dbReference type="Pfam" id="PF00067">
    <property type="entry name" value="p450"/>
    <property type="match status" value="3"/>
</dbReference>
<comment type="cofactor">
    <cofactor evidence="2">
        <name>heme</name>
        <dbReference type="ChEBI" id="CHEBI:30413"/>
    </cofactor>
</comment>
<gene>
    <name evidence="4" type="ORF">HOLleu_08027</name>
</gene>
<evidence type="ECO:0000256" key="1">
    <source>
        <dbReference type="ARBA" id="ARBA00010617"/>
    </source>
</evidence>
<evidence type="ECO:0000313" key="5">
    <source>
        <dbReference type="Proteomes" id="UP001152320"/>
    </source>
</evidence>
<dbReference type="GO" id="GO:0020037">
    <property type="term" value="F:heme binding"/>
    <property type="evidence" value="ECO:0007669"/>
    <property type="project" value="InterPro"/>
</dbReference>
<dbReference type="Gene3D" id="1.10.630.10">
    <property type="entry name" value="Cytochrome P450"/>
    <property type="match status" value="3"/>
</dbReference>
<dbReference type="InterPro" id="IPR002401">
    <property type="entry name" value="Cyt_P450_E_grp-I"/>
</dbReference>
<keyword evidence="5" id="KW-1185">Reference proteome</keyword>